<evidence type="ECO:0000313" key="3">
    <source>
        <dbReference type="Proteomes" id="UP001183410"/>
    </source>
</evidence>
<gene>
    <name evidence="2" type="ORF">RM844_20405</name>
</gene>
<evidence type="ECO:0000256" key="1">
    <source>
        <dbReference type="SAM" id="MobiDB-lite"/>
    </source>
</evidence>
<dbReference type="Proteomes" id="UP001183410">
    <property type="component" value="Unassembled WGS sequence"/>
</dbReference>
<keyword evidence="3" id="KW-1185">Reference proteome</keyword>
<reference evidence="3" key="1">
    <citation type="submission" date="2023-07" db="EMBL/GenBank/DDBJ databases">
        <title>30 novel species of actinomycetes from the DSMZ collection.</title>
        <authorList>
            <person name="Nouioui I."/>
        </authorList>
    </citation>
    <scope>NUCLEOTIDE SEQUENCE [LARGE SCALE GENOMIC DNA]</scope>
    <source>
        <strain evidence="3">DSM 44915</strain>
    </source>
</reference>
<name>A0ABU2JUH6_9ACTN</name>
<evidence type="ECO:0000313" key="2">
    <source>
        <dbReference type="EMBL" id="MDT0268651.1"/>
    </source>
</evidence>
<protein>
    <submittedName>
        <fullName evidence="2">Uncharacterized protein</fullName>
    </submittedName>
</protein>
<dbReference type="EMBL" id="JAVREO010000012">
    <property type="protein sequence ID" value="MDT0268651.1"/>
    <property type="molecule type" value="Genomic_DNA"/>
</dbReference>
<accession>A0ABU2JUH6</accession>
<dbReference type="RefSeq" id="WP_311668738.1">
    <property type="nucleotide sequence ID" value="NZ_JAVREO010000012.1"/>
</dbReference>
<sequence>MSGVRQVVASVRGATVSVAARPEALAGLARVARPYIDWAPAAGPPRAPHVRVGDGPPDGADWRRVVLRSEYEPDRVLWVDDARHRLTLPADDPEWTLQQLLRSVRHLLRWQGFARGDLFLHGGLVRVAGRGVAFLGHKKSGKTSSILSALLNGGADFVSNDDLVLTDTDTDPDSGAGAAGGPLRAGAPLTGYGSPRTVNIRTDALLELAGTAPGLRTLLAEASHPTNAFPGRHHTRDAVHAESGTRLPGSVWVRCAELAHVTGRNLLPDAPVHAVVLPRFDAGTTRPDLTRLTPAEAHRALAAHVEETATKYDPFLAAWYPRTDADRRARLLRRLAEETPCYRLTQSMTRLADGTSAVLAAVRDAR</sequence>
<organism evidence="2 3">
    <name type="scientific">Streptomyces chisholmiae</name>
    <dbReference type="NCBI Taxonomy" id="3075540"/>
    <lineage>
        <taxon>Bacteria</taxon>
        <taxon>Bacillati</taxon>
        <taxon>Actinomycetota</taxon>
        <taxon>Actinomycetes</taxon>
        <taxon>Kitasatosporales</taxon>
        <taxon>Streptomycetaceae</taxon>
        <taxon>Streptomyces</taxon>
    </lineage>
</organism>
<dbReference type="InterPro" id="IPR027417">
    <property type="entry name" value="P-loop_NTPase"/>
</dbReference>
<feature type="compositionally biased region" description="Low complexity" evidence="1">
    <location>
        <begin position="170"/>
        <end position="189"/>
    </location>
</feature>
<proteinExistence type="predicted"/>
<dbReference type="Gene3D" id="3.40.50.300">
    <property type="entry name" value="P-loop containing nucleotide triphosphate hydrolases"/>
    <property type="match status" value="1"/>
</dbReference>
<feature type="region of interest" description="Disordered" evidence="1">
    <location>
        <begin position="170"/>
        <end position="190"/>
    </location>
</feature>
<comment type="caution">
    <text evidence="2">The sequence shown here is derived from an EMBL/GenBank/DDBJ whole genome shotgun (WGS) entry which is preliminary data.</text>
</comment>